<accession>A0A837D9C8</accession>
<name>A0A837D9C8_9PSEU</name>
<dbReference type="AlphaFoldDB" id="A0A837D9C8"/>
<dbReference type="Proteomes" id="UP000030848">
    <property type="component" value="Unassembled WGS sequence"/>
</dbReference>
<dbReference type="RefSeq" id="WP_037311979.1">
    <property type="nucleotide sequence ID" value="NZ_CALJZO010000116.1"/>
</dbReference>
<evidence type="ECO:0000313" key="6">
    <source>
        <dbReference type="Proteomes" id="UP000030848"/>
    </source>
</evidence>
<keyword evidence="3" id="KW-0413">Isomerase</keyword>
<dbReference type="PROSITE" id="PS00166">
    <property type="entry name" value="ENOYL_COA_HYDRATASE"/>
    <property type="match status" value="1"/>
</dbReference>
<keyword evidence="2" id="KW-0576">Peroxisome</keyword>
<dbReference type="CDD" id="cd06558">
    <property type="entry name" value="crotonase-like"/>
    <property type="match status" value="1"/>
</dbReference>
<dbReference type="SUPFAM" id="SSF52096">
    <property type="entry name" value="ClpP/crotonase"/>
    <property type="match status" value="1"/>
</dbReference>
<dbReference type="PANTHER" id="PTHR43684">
    <property type="match status" value="1"/>
</dbReference>
<dbReference type="InterPro" id="IPR001753">
    <property type="entry name" value="Enoyl-CoA_hydra/iso"/>
</dbReference>
<evidence type="ECO:0000256" key="2">
    <source>
        <dbReference type="ARBA" id="ARBA00023140"/>
    </source>
</evidence>
<comment type="subcellular location">
    <subcellularLocation>
        <location evidence="1">Peroxisome</location>
    </subcellularLocation>
</comment>
<gene>
    <name evidence="5" type="ORF">MINT15_32060</name>
</gene>
<reference evidence="5 6" key="1">
    <citation type="submission" date="2014-10" db="EMBL/GenBank/DDBJ databases">
        <title>Genome sequence of Micropolyspora internatus JCM3315.</title>
        <authorList>
            <person name="Shin S.-K."/>
            <person name="Yi H."/>
        </authorList>
    </citation>
    <scope>NUCLEOTIDE SEQUENCE [LARGE SCALE GENOMIC DNA]</scope>
    <source>
        <strain evidence="5 6">JCM 3315</strain>
    </source>
</reference>
<proteinExistence type="inferred from homology"/>
<dbReference type="InterPro" id="IPR051053">
    <property type="entry name" value="ECH/Chromodomain_protein"/>
</dbReference>
<dbReference type="GO" id="GO:0004165">
    <property type="term" value="F:delta(3)-delta(2)-enoyl-CoA isomerase activity"/>
    <property type="evidence" value="ECO:0007669"/>
    <property type="project" value="UniProtKB-ARBA"/>
</dbReference>
<sequence>MSESVNYAVTDGVAHIRLNRPDAANALNLPAAQQLRAAAVRAGEDDEVRAVLVTGAGSRFCAGGDVRSFVEADDQAAYLRELATEADAATTAIAALEKPVVAAVHGAVAGAGLALMLSCDVVVAASGTKFVFAYPSIGLTPDCGLSYLLPRAIGQQRALTFALSGKPVDAAQALEWGLVSEVAENAETAAARGREVAAGFATGPYRALGQVRRLLRAGWELDRAATGAEEARTISDMVTGAEAQALIRDFVNR</sequence>
<evidence type="ECO:0000313" key="5">
    <source>
        <dbReference type="EMBL" id="KHF43004.1"/>
    </source>
</evidence>
<dbReference type="OrthoDB" id="3473569at2"/>
<comment type="caution">
    <text evidence="5">The sequence shown here is derived from an EMBL/GenBank/DDBJ whole genome shotgun (WGS) entry which is preliminary data.</text>
</comment>
<evidence type="ECO:0000256" key="3">
    <source>
        <dbReference type="ARBA" id="ARBA00023235"/>
    </source>
</evidence>
<dbReference type="InterPro" id="IPR029045">
    <property type="entry name" value="ClpP/crotonase-like_dom_sf"/>
</dbReference>
<organism evidence="5 6">
    <name type="scientific">Saccharomonospora viridis</name>
    <dbReference type="NCBI Taxonomy" id="1852"/>
    <lineage>
        <taxon>Bacteria</taxon>
        <taxon>Bacillati</taxon>
        <taxon>Actinomycetota</taxon>
        <taxon>Actinomycetes</taxon>
        <taxon>Pseudonocardiales</taxon>
        <taxon>Pseudonocardiaceae</taxon>
        <taxon>Saccharomonospora</taxon>
    </lineage>
</organism>
<evidence type="ECO:0000256" key="4">
    <source>
        <dbReference type="RuleBase" id="RU003707"/>
    </source>
</evidence>
<evidence type="ECO:0000256" key="1">
    <source>
        <dbReference type="ARBA" id="ARBA00004275"/>
    </source>
</evidence>
<comment type="similarity">
    <text evidence="4">Belongs to the enoyl-CoA hydratase/isomerase family.</text>
</comment>
<dbReference type="EMBL" id="JRZE01000006">
    <property type="protein sequence ID" value="KHF43004.1"/>
    <property type="molecule type" value="Genomic_DNA"/>
</dbReference>
<dbReference type="Gene3D" id="3.90.226.10">
    <property type="entry name" value="2-enoyl-CoA Hydratase, Chain A, domain 1"/>
    <property type="match status" value="1"/>
</dbReference>
<dbReference type="PANTHER" id="PTHR43684:SF1">
    <property type="entry name" value="ENOYL-COA DELTA ISOMERASE 2"/>
    <property type="match status" value="1"/>
</dbReference>
<dbReference type="Pfam" id="PF00378">
    <property type="entry name" value="ECH_1"/>
    <property type="match status" value="1"/>
</dbReference>
<dbReference type="InterPro" id="IPR018376">
    <property type="entry name" value="Enoyl-CoA_hyd/isom_CS"/>
</dbReference>
<protein>
    <submittedName>
        <fullName evidence="5">Enoyl-CoA hydratase</fullName>
    </submittedName>
</protein>